<keyword evidence="8 11" id="KW-0805">Transcription regulation</keyword>
<name>A0A6B8KJX9_9HYPH</name>
<keyword evidence="5 11" id="KW-0678">Repressor</keyword>
<evidence type="ECO:0000256" key="1">
    <source>
        <dbReference type="ARBA" id="ARBA00004496"/>
    </source>
</evidence>
<sequence>MNSEPCNITLDDSSAETRGDLPQALAARLNAAGLRPTRQRVALGELLFGKGDRHVTAERLFEEATAAQMPVSLATVYNTLHQFTAAGLLREIAVDGARVYFDTNTSEHHHFLFEDDEELYDIPGSNIAVANLPAPPAGLKVARVDVIVRLRRDDA</sequence>
<comment type="similarity">
    <text evidence="2 11">Belongs to the Fur family.</text>
</comment>
<keyword evidence="6 11" id="KW-0479">Metal-binding</keyword>
<evidence type="ECO:0000256" key="2">
    <source>
        <dbReference type="ARBA" id="ARBA00007957"/>
    </source>
</evidence>
<keyword evidence="13" id="KW-1185">Reference proteome</keyword>
<dbReference type="GO" id="GO:0008270">
    <property type="term" value="F:zinc ion binding"/>
    <property type="evidence" value="ECO:0007669"/>
    <property type="project" value="TreeGrafter"/>
</dbReference>
<dbReference type="GO" id="GO:0003700">
    <property type="term" value="F:DNA-binding transcription factor activity"/>
    <property type="evidence" value="ECO:0007669"/>
    <property type="project" value="UniProtKB-UniRule"/>
</dbReference>
<organism evidence="12 13">
    <name type="scientific">Methylocystis heyeri</name>
    <dbReference type="NCBI Taxonomy" id="391905"/>
    <lineage>
        <taxon>Bacteria</taxon>
        <taxon>Pseudomonadati</taxon>
        <taxon>Pseudomonadota</taxon>
        <taxon>Alphaproteobacteria</taxon>
        <taxon>Hyphomicrobiales</taxon>
        <taxon>Methylocystaceae</taxon>
        <taxon>Methylocystis</taxon>
    </lineage>
</organism>
<dbReference type="AlphaFoldDB" id="A0A6B8KJX9"/>
<protein>
    <recommendedName>
        <fullName evidence="3 11">Ferric uptake regulation protein</fullName>
    </recommendedName>
</protein>
<dbReference type="Pfam" id="PF01475">
    <property type="entry name" value="FUR"/>
    <property type="match status" value="1"/>
</dbReference>
<keyword evidence="11" id="KW-0408">Iron</keyword>
<comment type="subunit">
    <text evidence="11">Homodimer.</text>
</comment>
<evidence type="ECO:0000256" key="9">
    <source>
        <dbReference type="ARBA" id="ARBA00023125"/>
    </source>
</evidence>
<dbReference type="EMBL" id="CP046052">
    <property type="protein sequence ID" value="QGM46893.1"/>
    <property type="molecule type" value="Genomic_DNA"/>
</dbReference>
<evidence type="ECO:0000256" key="7">
    <source>
        <dbReference type="ARBA" id="ARBA00022833"/>
    </source>
</evidence>
<evidence type="ECO:0000313" key="13">
    <source>
        <dbReference type="Proteomes" id="UP000309061"/>
    </source>
</evidence>
<dbReference type="NCBIfam" id="NF045678">
    <property type="entry name" value="TransRegIrrA"/>
    <property type="match status" value="1"/>
</dbReference>
<evidence type="ECO:0000313" key="12">
    <source>
        <dbReference type="EMBL" id="QGM46893.1"/>
    </source>
</evidence>
<accession>A0A6B8KJX9</accession>
<keyword evidence="10 11" id="KW-0804">Transcription</keyword>
<dbReference type="NCBIfam" id="NF045677">
    <property type="entry name" value="FeRespRegIrr"/>
    <property type="match status" value="1"/>
</dbReference>
<keyword evidence="7 11" id="KW-0862">Zinc</keyword>
<dbReference type="PANTHER" id="PTHR33202:SF7">
    <property type="entry name" value="FERRIC UPTAKE REGULATION PROTEIN"/>
    <property type="match status" value="1"/>
</dbReference>
<evidence type="ECO:0000256" key="10">
    <source>
        <dbReference type="ARBA" id="ARBA00023163"/>
    </source>
</evidence>
<keyword evidence="4 11" id="KW-0963">Cytoplasm</keyword>
<evidence type="ECO:0000256" key="3">
    <source>
        <dbReference type="ARBA" id="ARBA00020910"/>
    </source>
</evidence>
<dbReference type="OrthoDB" id="9800477at2"/>
<evidence type="ECO:0000256" key="5">
    <source>
        <dbReference type="ARBA" id="ARBA00022491"/>
    </source>
</evidence>
<keyword evidence="9 11" id="KW-0238">DNA-binding</keyword>
<dbReference type="RefSeq" id="WP_136497781.1">
    <property type="nucleotide sequence ID" value="NZ_CP046052.1"/>
</dbReference>
<dbReference type="PANTHER" id="PTHR33202">
    <property type="entry name" value="ZINC UPTAKE REGULATION PROTEIN"/>
    <property type="match status" value="1"/>
</dbReference>
<dbReference type="GO" id="GO:0005737">
    <property type="term" value="C:cytoplasm"/>
    <property type="evidence" value="ECO:0007669"/>
    <property type="project" value="UniProtKB-SubCell"/>
</dbReference>
<gene>
    <name evidence="11" type="primary">fur</name>
    <name evidence="12" type="ORF">H2LOC_014985</name>
</gene>
<dbReference type="Proteomes" id="UP000309061">
    <property type="component" value="Chromosome"/>
</dbReference>
<dbReference type="SUPFAM" id="SSF46785">
    <property type="entry name" value="Winged helix' DNA-binding domain"/>
    <property type="match status" value="1"/>
</dbReference>
<evidence type="ECO:0000256" key="8">
    <source>
        <dbReference type="ARBA" id="ARBA00023015"/>
    </source>
</evidence>
<evidence type="ECO:0000256" key="11">
    <source>
        <dbReference type="RuleBase" id="RU364037"/>
    </source>
</evidence>
<evidence type="ECO:0000256" key="6">
    <source>
        <dbReference type="ARBA" id="ARBA00022723"/>
    </source>
</evidence>
<dbReference type="CDD" id="cd07153">
    <property type="entry name" value="Fur_like"/>
    <property type="match status" value="1"/>
</dbReference>
<dbReference type="GO" id="GO:1900376">
    <property type="term" value="P:regulation of secondary metabolite biosynthetic process"/>
    <property type="evidence" value="ECO:0007669"/>
    <property type="project" value="TreeGrafter"/>
</dbReference>
<dbReference type="GO" id="GO:0000976">
    <property type="term" value="F:transcription cis-regulatory region binding"/>
    <property type="evidence" value="ECO:0007669"/>
    <property type="project" value="TreeGrafter"/>
</dbReference>
<dbReference type="GO" id="GO:0045892">
    <property type="term" value="P:negative regulation of DNA-templated transcription"/>
    <property type="evidence" value="ECO:0007669"/>
    <property type="project" value="TreeGrafter"/>
</dbReference>
<dbReference type="FunFam" id="1.10.10.10:FF:000007">
    <property type="entry name" value="Ferric uptake regulation protein"/>
    <property type="match status" value="1"/>
</dbReference>
<dbReference type="Gene3D" id="1.10.10.10">
    <property type="entry name" value="Winged helix-like DNA-binding domain superfamily/Winged helix DNA-binding domain"/>
    <property type="match status" value="1"/>
</dbReference>
<dbReference type="KEGG" id="mhey:H2LOC_014985"/>
<proteinExistence type="inferred from homology"/>
<evidence type="ECO:0000256" key="4">
    <source>
        <dbReference type="ARBA" id="ARBA00022490"/>
    </source>
</evidence>
<dbReference type="InterPro" id="IPR002481">
    <property type="entry name" value="FUR"/>
</dbReference>
<dbReference type="InterPro" id="IPR036390">
    <property type="entry name" value="WH_DNA-bd_sf"/>
</dbReference>
<reference evidence="12 13" key="1">
    <citation type="submission" date="2019-11" db="EMBL/GenBank/DDBJ databases">
        <title>The genome sequence of Methylocystis heyeri.</title>
        <authorList>
            <person name="Oshkin I.Y."/>
            <person name="Miroshnikov K."/>
            <person name="Dedysh S.N."/>
        </authorList>
    </citation>
    <scope>NUCLEOTIDE SEQUENCE [LARGE SCALE GENOMIC DNA]</scope>
    <source>
        <strain evidence="12 13">H2</strain>
    </source>
</reference>
<dbReference type="InterPro" id="IPR036388">
    <property type="entry name" value="WH-like_DNA-bd_sf"/>
</dbReference>
<comment type="subcellular location">
    <subcellularLocation>
        <location evidence="1 11">Cytoplasm</location>
    </subcellularLocation>
</comment>